<reference evidence="3 4" key="1">
    <citation type="submission" date="2018-03" db="EMBL/GenBank/DDBJ databases">
        <title>Genome assembly of novel Miniimonas species PCH200.</title>
        <authorList>
            <person name="Thakur V."/>
            <person name="Kumar V."/>
            <person name="Singh D."/>
        </authorList>
    </citation>
    <scope>NUCLEOTIDE SEQUENCE [LARGE SCALE GENOMIC DNA]</scope>
    <source>
        <strain evidence="3 4">PCH200</strain>
    </source>
</reference>
<dbReference type="Proteomes" id="UP000245166">
    <property type="component" value="Unassembled WGS sequence"/>
</dbReference>
<sequence length="438" mass="45051">MSLSDDDLRRLLHEAADAAPVDGAALQADLALEVARARRTRTTRNAVTGTAGVLVLGAIGWGAAAQPWNPAPEPDPTPTASVTPSESPTEAPTPTPTPTPTATPTETVPPEPPAPSGSDIAVPVCGEVFALPERVPQLSFTLEGDLREGAGRGEGAVGSLTAPMRLTNHGDTEAVGYLDYQAFLVLVDTDGRVVLTAANPEFATAESGVQLQLLPDDGVAMEGLAQGFEACPGAAPEPGRLVGPGDYQVYALRNVWSEGAVVQQAQGGPWPLTVAEAAPEPVEPMATPAEVPTGADPMPACGEPFSPSAATGLDLTAGSIRTPRASSDSINELDLTLTTSVPLVGSGATWQAVVLTRDGIRVTADQGTDAGVFLYMSAGTSTELSAWANLLGCDYEPLPPGTYVAHPVLMYLGGEIREDGTFPSWVVANAPGQTIVIR</sequence>
<dbReference type="AlphaFoldDB" id="A0A2U1ZUR9"/>
<proteinExistence type="predicted"/>
<evidence type="ECO:0000256" key="2">
    <source>
        <dbReference type="SAM" id="Phobius"/>
    </source>
</evidence>
<evidence type="ECO:0000313" key="3">
    <source>
        <dbReference type="EMBL" id="PWD50703.1"/>
    </source>
</evidence>
<keyword evidence="4" id="KW-1185">Reference proteome</keyword>
<keyword evidence="2" id="KW-1133">Transmembrane helix</keyword>
<accession>A0A2U1ZUR9</accession>
<keyword evidence="2" id="KW-0812">Transmembrane</keyword>
<dbReference type="EMBL" id="PYHR01000002">
    <property type="protein sequence ID" value="PWD50703.1"/>
    <property type="molecule type" value="Genomic_DNA"/>
</dbReference>
<organism evidence="3 4">
    <name type="scientific">Serinibacter arcticus</name>
    <dbReference type="NCBI Taxonomy" id="1655435"/>
    <lineage>
        <taxon>Bacteria</taxon>
        <taxon>Bacillati</taxon>
        <taxon>Actinomycetota</taxon>
        <taxon>Actinomycetes</taxon>
        <taxon>Micrococcales</taxon>
        <taxon>Beutenbergiaceae</taxon>
        <taxon>Serinibacter</taxon>
    </lineage>
</organism>
<keyword evidence="2" id="KW-0472">Membrane</keyword>
<feature type="transmembrane region" description="Helical" evidence="2">
    <location>
        <begin position="46"/>
        <end position="64"/>
    </location>
</feature>
<name>A0A2U1ZUR9_9MICO</name>
<evidence type="ECO:0000313" key="4">
    <source>
        <dbReference type="Proteomes" id="UP000245166"/>
    </source>
</evidence>
<feature type="compositionally biased region" description="Low complexity" evidence="1">
    <location>
        <begin position="81"/>
        <end position="90"/>
    </location>
</feature>
<gene>
    <name evidence="3" type="ORF">C8046_08595</name>
</gene>
<comment type="caution">
    <text evidence="3">The sequence shown here is derived from an EMBL/GenBank/DDBJ whole genome shotgun (WGS) entry which is preliminary data.</text>
</comment>
<dbReference type="RefSeq" id="WP_109229084.1">
    <property type="nucleotide sequence ID" value="NZ_PYHR01000002.1"/>
</dbReference>
<protein>
    <submittedName>
        <fullName evidence="3">Uncharacterized protein</fullName>
    </submittedName>
</protein>
<evidence type="ECO:0000256" key="1">
    <source>
        <dbReference type="SAM" id="MobiDB-lite"/>
    </source>
</evidence>
<feature type="compositionally biased region" description="Pro residues" evidence="1">
    <location>
        <begin position="91"/>
        <end position="115"/>
    </location>
</feature>
<feature type="region of interest" description="Disordered" evidence="1">
    <location>
        <begin position="66"/>
        <end position="121"/>
    </location>
</feature>